<evidence type="ECO:0000313" key="3">
    <source>
        <dbReference type="Proteomes" id="UP000041882"/>
    </source>
</evidence>
<dbReference type="GO" id="GO:0043565">
    <property type="term" value="F:sequence-specific DNA binding"/>
    <property type="evidence" value="ECO:0007669"/>
    <property type="project" value="InterPro"/>
</dbReference>
<keyword evidence="3" id="KW-1185">Reference proteome</keyword>
<sequence length="80" mass="9422">MNQYVKRTQRDYPLSFKLAVVQQVEKGEMTSRQAQDRYGIQGSSTVQARKMVRESVETYNTRRPHLSLKYKTPDEVHQAF</sequence>
<dbReference type="SUPFAM" id="SSF48295">
    <property type="entry name" value="TrpR-like"/>
    <property type="match status" value="1"/>
</dbReference>
<dbReference type="InterPro" id="IPR001584">
    <property type="entry name" value="Integrase_cat-core"/>
</dbReference>
<evidence type="ECO:0000313" key="2">
    <source>
        <dbReference type="EMBL" id="CNH71071.1"/>
    </source>
</evidence>
<dbReference type="InterPro" id="IPR036388">
    <property type="entry name" value="WH-like_DNA-bd_sf"/>
</dbReference>
<name>A0A0T9PLE9_9GAMM</name>
<dbReference type="Pfam" id="PF13683">
    <property type="entry name" value="rve_3"/>
    <property type="match status" value="1"/>
</dbReference>
<dbReference type="InterPro" id="IPR012337">
    <property type="entry name" value="RNaseH-like_sf"/>
</dbReference>
<dbReference type="GO" id="GO:0015074">
    <property type="term" value="P:DNA integration"/>
    <property type="evidence" value="ECO:0007669"/>
    <property type="project" value="InterPro"/>
</dbReference>
<gene>
    <name evidence="2" type="ORF">ERS008472_02141</name>
</gene>
<reference evidence="3" key="1">
    <citation type="submission" date="2015-03" db="EMBL/GenBank/DDBJ databases">
        <authorList>
            <consortium name="Pathogen Informatics"/>
            <person name="Murphy D."/>
        </authorList>
    </citation>
    <scope>NUCLEOTIDE SEQUENCE [LARGE SCALE GENOMIC DNA]</scope>
    <source>
        <strain evidence="3">IP6945</strain>
    </source>
</reference>
<evidence type="ECO:0000259" key="1">
    <source>
        <dbReference type="Pfam" id="PF13683"/>
    </source>
</evidence>
<dbReference type="RefSeq" id="WP_072082576.1">
    <property type="nucleotide sequence ID" value="NZ_CABHXQ010000050.1"/>
</dbReference>
<dbReference type="EMBL" id="CQAW01000008">
    <property type="protein sequence ID" value="CNH71071.1"/>
    <property type="molecule type" value="Genomic_DNA"/>
</dbReference>
<protein>
    <submittedName>
        <fullName evidence="2">IS3 family transposase, orfA</fullName>
    </submittedName>
</protein>
<dbReference type="SUPFAM" id="SSF53098">
    <property type="entry name" value="Ribonuclease H-like"/>
    <property type="match status" value="1"/>
</dbReference>
<feature type="domain" description="Integrase catalytic" evidence="1">
    <location>
        <begin position="41"/>
        <end position="73"/>
    </location>
</feature>
<dbReference type="Proteomes" id="UP000041882">
    <property type="component" value="Unassembled WGS sequence"/>
</dbReference>
<dbReference type="InterPro" id="IPR010921">
    <property type="entry name" value="Trp_repressor/repl_initiator"/>
</dbReference>
<proteinExistence type="predicted"/>
<organism evidence="2 3">
    <name type="scientific">Yersinia thracica</name>
    <dbReference type="NCBI Taxonomy" id="2890319"/>
    <lineage>
        <taxon>Bacteria</taxon>
        <taxon>Pseudomonadati</taxon>
        <taxon>Pseudomonadota</taxon>
        <taxon>Gammaproteobacteria</taxon>
        <taxon>Enterobacterales</taxon>
        <taxon>Yersiniaceae</taxon>
        <taxon>Yersinia</taxon>
    </lineage>
</organism>
<dbReference type="Gene3D" id="1.10.10.10">
    <property type="entry name" value="Winged helix-like DNA-binding domain superfamily/Winged helix DNA-binding domain"/>
    <property type="match status" value="1"/>
</dbReference>
<accession>A0A0T9PLE9</accession>
<dbReference type="AlphaFoldDB" id="A0A0T9PLE9"/>